<evidence type="ECO:0000256" key="1">
    <source>
        <dbReference type="SAM" id="Phobius"/>
    </source>
</evidence>
<reference evidence="2 3" key="1">
    <citation type="submission" date="2013-08" db="EMBL/GenBank/DDBJ databases">
        <authorList>
            <person name="Huang J."/>
            <person name="Wang G."/>
        </authorList>
    </citation>
    <scope>NUCLEOTIDE SEQUENCE [LARGE SCALE GENOMIC DNA]</scope>
    <source>
        <strain evidence="2 3">JSM 076056</strain>
    </source>
</reference>
<keyword evidence="1" id="KW-0472">Membrane</keyword>
<dbReference type="STRING" id="1385510.GCA_000425205_01161"/>
<name>A0A0A5GK35_9BACI</name>
<feature type="transmembrane region" description="Helical" evidence="1">
    <location>
        <begin position="84"/>
        <end position="104"/>
    </location>
</feature>
<dbReference type="OrthoDB" id="2380880at2"/>
<dbReference type="EMBL" id="AVPE01000002">
    <property type="protein sequence ID" value="KGX93641.1"/>
    <property type="molecule type" value="Genomic_DNA"/>
</dbReference>
<evidence type="ECO:0000313" key="3">
    <source>
        <dbReference type="Proteomes" id="UP000030528"/>
    </source>
</evidence>
<comment type="caution">
    <text evidence="2">The sequence shown here is derived from an EMBL/GenBank/DDBJ whole genome shotgun (WGS) entry which is preliminary data.</text>
</comment>
<organism evidence="2 3">
    <name type="scientific">Pontibacillus halophilus JSM 076056 = DSM 19796</name>
    <dbReference type="NCBI Taxonomy" id="1385510"/>
    <lineage>
        <taxon>Bacteria</taxon>
        <taxon>Bacillati</taxon>
        <taxon>Bacillota</taxon>
        <taxon>Bacilli</taxon>
        <taxon>Bacillales</taxon>
        <taxon>Bacillaceae</taxon>
        <taxon>Pontibacillus</taxon>
    </lineage>
</organism>
<sequence length="182" mass="21092">MDENRKRIVIEEVTYWKDNHLLPKEYCDFLLALYYQGEEDTEDFIQESTRTINKEKVLFGIHAALLLMMIPVSFLVIYFTEISILLQTGLVTFLLLLLVGDYFFSSRQNSILTHVVLLVFFLLLFLGMMTVLNEMGASIAIIHSAIALNCLLWILFGYFSKYTYVLGLGIATLLAWLVYYFL</sequence>
<feature type="transmembrane region" description="Helical" evidence="1">
    <location>
        <begin position="163"/>
        <end position="181"/>
    </location>
</feature>
<feature type="transmembrane region" description="Helical" evidence="1">
    <location>
        <begin position="57"/>
        <end position="78"/>
    </location>
</feature>
<dbReference type="AlphaFoldDB" id="A0A0A5GK35"/>
<protein>
    <submittedName>
        <fullName evidence="2">Uncharacterized protein</fullName>
    </submittedName>
</protein>
<dbReference type="RefSeq" id="WP_026802176.1">
    <property type="nucleotide sequence ID" value="NZ_AVPE01000002.1"/>
</dbReference>
<feature type="transmembrane region" description="Helical" evidence="1">
    <location>
        <begin position="137"/>
        <end position="156"/>
    </location>
</feature>
<proteinExistence type="predicted"/>
<dbReference type="Proteomes" id="UP000030528">
    <property type="component" value="Unassembled WGS sequence"/>
</dbReference>
<evidence type="ECO:0000313" key="2">
    <source>
        <dbReference type="EMBL" id="KGX93641.1"/>
    </source>
</evidence>
<dbReference type="eggNOG" id="ENOG50332M1">
    <property type="taxonomic scope" value="Bacteria"/>
</dbReference>
<accession>A0A0A5GK35</accession>
<gene>
    <name evidence="2" type="ORF">N781_11260</name>
</gene>
<feature type="transmembrane region" description="Helical" evidence="1">
    <location>
        <begin position="111"/>
        <end position="131"/>
    </location>
</feature>
<keyword evidence="1" id="KW-0812">Transmembrane</keyword>
<keyword evidence="1" id="KW-1133">Transmembrane helix</keyword>
<keyword evidence="3" id="KW-1185">Reference proteome</keyword>